<proteinExistence type="predicted"/>
<name>A0A1D2JH95_PARBR</name>
<protein>
    <submittedName>
        <fullName evidence="1">Uncharacterized protein</fullName>
    </submittedName>
</protein>
<comment type="caution">
    <text evidence="1">The sequence shown here is derived from an EMBL/GenBank/DDBJ whole genome shotgun (WGS) entry which is preliminary data.</text>
</comment>
<organism evidence="1 2">
    <name type="scientific">Paracoccidioides brasiliensis</name>
    <dbReference type="NCBI Taxonomy" id="121759"/>
    <lineage>
        <taxon>Eukaryota</taxon>
        <taxon>Fungi</taxon>
        <taxon>Dikarya</taxon>
        <taxon>Ascomycota</taxon>
        <taxon>Pezizomycotina</taxon>
        <taxon>Eurotiomycetes</taxon>
        <taxon>Eurotiomycetidae</taxon>
        <taxon>Onygenales</taxon>
        <taxon>Ajellomycetaceae</taxon>
        <taxon>Paracoccidioides</taxon>
    </lineage>
</organism>
<evidence type="ECO:0000313" key="2">
    <source>
        <dbReference type="Proteomes" id="UP000242814"/>
    </source>
</evidence>
<evidence type="ECO:0000313" key="1">
    <source>
        <dbReference type="EMBL" id="ODH35370.1"/>
    </source>
</evidence>
<dbReference type="Proteomes" id="UP000242814">
    <property type="component" value="Unassembled WGS sequence"/>
</dbReference>
<dbReference type="AlphaFoldDB" id="A0A1D2JH95"/>
<gene>
    <name evidence="1" type="ORF">ACO22_02943</name>
</gene>
<accession>A0A1D2JH95</accession>
<sequence length="70" mass="7779">MMWGLIAPVVGPYWVPMDSRSSAAGSLIACVIDVRSREQASQSRTMMASYGQTPMWFLWNLAIARSISKL</sequence>
<dbReference type="EMBL" id="LZYO01000096">
    <property type="protein sequence ID" value="ODH35370.1"/>
    <property type="molecule type" value="Genomic_DNA"/>
</dbReference>
<reference evidence="1 2" key="1">
    <citation type="submission" date="2016-06" db="EMBL/GenBank/DDBJ databases">
        <authorList>
            <person name="Kjaerup R.B."/>
            <person name="Dalgaard T.S."/>
            <person name="Juul-Madsen H.R."/>
        </authorList>
    </citation>
    <scope>NUCLEOTIDE SEQUENCE [LARGE SCALE GENOMIC DNA]</scope>
    <source>
        <strain evidence="1 2">Pb300</strain>
    </source>
</reference>